<comment type="subcellular location">
    <subcellularLocation>
        <location evidence="5">Cytoplasm</location>
    </subcellularLocation>
</comment>
<comment type="subunit">
    <text evidence="5">Homodimer; the beta-strands of each monomer intercalate to form a hydrophobic core, while the alpha-helices form wings that extend away from the core.</text>
</comment>
<dbReference type="NCBIfam" id="TIGR00202">
    <property type="entry name" value="csrA"/>
    <property type="match status" value="1"/>
</dbReference>
<protein>
    <recommendedName>
        <fullName evidence="5">Translational regulator CsrA</fullName>
    </recommendedName>
</protein>
<dbReference type="InterPro" id="IPR003751">
    <property type="entry name" value="CsrA"/>
</dbReference>
<sequence>MLVLTRRIGESVRIDGDIEITLLEIKGDSVRIGVKAPRETRIQRTEIIEAVVAENVSAAAETDAGAEEAIAAALARRREARPSS</sequence>
<dbReference type="PANTHER" id="PTHR34984">
    <property type="entry name" value="CARBON STORAGE REGULATOR"/>
    <property type="match status" value="1"/>
</dbReference>
<reference evidence="6" key="1">
    <citation type="submission" date="2023-02" db="EMBL/GenBank/DDBJ databases">
        <title>Genome sequence of Microbacterium liquefaciens B1075.</title>
        <authorList>
            <person name="Cao J."/>
            <person name="Li X."/>
        </authorList>
    </citation>
    <scope>NUCLEOTIDE SEQUENCE</scope>
    <source>
        <strain evidence="6">B1075</strain>
    </source>
</reference>
<comment type="similarity">
    <text evidence="5">Belongs to the CsrA/RsmA family.</text>
</comment>
<dbReference type="RefSeq" id="WP_031205349.1">
    <property type="nucleotide sequence ID" value="NZ_CBDRLE010000005.1"/>
</dbReference>
<comment type="function">
    <text evidence="5">A translational regulator that binds mRNA to regulate translation initiation and/or mRNA stability. Usually binds in the 5'-UTR at or near the Shine-Dalgarno sequence preventing ribosome-binding, thus repressing translation. Its main target seems to be the major flagellin gene, while its function is anatagonized by FliW.</text>
</comment>
<keyword evidence="1 5" id="KW-0963">Cytoplasm</keyword>
<dbReference type="GO" id="GO:0048027">
    <property type="term" value="F:mRNA 5'-UTR binding"/>
    <property type="evidence" value="ECO:0007669"/>
    <property type="project" value="UniProtKB-UniRule"/>
</dbReference>
<evidence type="ECO:0000313" key="6">
    <source>
        <dbReference type="EMBL" id="WEF21897.1"/>
    </source>
</evidence>
<dbReference type="GO" id="GO:0045947">
    <property type="term" value="P:negative regulation of translational initiation"/>
    <property type="evidence" value="ECO:0007669"/>
    <property type="project" value="UniProtKB-UniRule"/>
</dbReference>
<evidence type="ECO:0000256" key="1">
    <source>
        <dbReference type="ARBA" id="ARBA00022490"/>
    </source>
</evidence>
<dbReference type="NCBIfam" id="NF002469">
    <property type="entry name" value="PRK01712.1"/>
    <property type="match status" value="1"/>
</dbReference>
<dbReference type="PANTHER" id="PTHR34984:SF1">
    <property type="entry name" value="CARBON STORAGE REGULATOR"/>
    <property type="match status" value="1"/>
</dbReference>
<gene>
    <name evidence="5 6" type="primary">csrA</name>
    <name evidence="6" type="ORF">PWF71_04260</name>
</gene>
<keyword evidence="3 5" id="KW-0810">Translation regulation</keyword>
<dbReference type="SUPFAM" id="SSF117130">
    <property type="entry name" value="CsrA-like"/>
    <property type="match status" value="1"/>
</dbReference>
<proteinExistence type="inferred from homology"/>
<accession>A0AAJ5VCY6</accession>
<evidence type="ECO:0000256" key="4">
    <source>
        <dbReference type="ARBA" id="ARBA00022884"/>
    </source>
</evidence>
<dbReference type="GO" id="GO:1902208">
    <property type="term" value="P:regulation of bacterial-type flagellum assembly"/>
    <property type="evidence" value="ECO:0007669"/>
    <property type="project" value="UniProtKB-UniRule"/>
</dbReference>
<dbReference type="GO" id="GO:0044781">
    <property type="term" value="P:bacterial-type flagellum organization"/>
    <property type="evidence" value="ECO:0007669"/>
    <property type="project" value="UniProtKB-KW"/>
</dbReference>
<dbReference type="AlphaFoldDB" id="A0AAJ5VCY6"/>
<dbReference type="GO" id="GO:0005829">
    <property type="term" value="C:cytosol"/>
    <property type="evidence" value="ECO:0007669"/>
    <property type="project" value="TreeGrafter"/>
</dbReference>
<dbReference type="HAMAP" id="MF_00167">
    <property type="entry name" value="CsrA"/>
    <property type="match status" value="1"/>
</dbReference>
<dbReference type="GeneID" id="87014862"/>
<evidence type="ECO:0000313" key="7">
    <source>
        <dbReference type="Proteomes" id="UP001214756"/>
    </source>
</evidence>
<organism evidence="6 7">
    <name type="scientific">Microbacterium maritypicum</name>
    <name type="common">Microbacterium liquefaciens</name>
    <dbReference type="NCBI Taxonomy" id="33918"/>
    <lineage>
        <taxon>Bacteria</taxon>
        <taxon>Bacillati</taxon>
        <taxon>Actinomycetota</taxon>
        <taxon>Actinomycetes</taxon>
        <taxon>Micrococcales</taxon>
        <taxon>Microbacteriaceae</taxon>
        <taxon>Microbacterium</taxon>
    </lineage>
</organism>
<dbReference type="InterPro" id="IPR036107">
    <property type="entry name" value="CsrA_sf"/>
</dbReference>
<name>A0AAJ5VCY6_MICMQ</name>
<evidence type="ECO:0000256" key="2">
    <source>
        <dbReference type="ARBA" id="ARBA00022491"/>
    </source>
</evidence>
<keyword evidence="2 5" id="KW-0678">Repressor</keyword>
<dbReference type="FunFam" id="2.60.40.4380:FF:000002">
    <property type="entry name" value="Translational regulator CsrA"/>
    <property type="match status" value="1"/>
</dbReference>
<dbReference type="Pfam" id="PF02599">
    <property type="entry name" value="CsrA"/>
    <property type="match status" value="1"/>
</dbReference>
<evidence type="ECO:0000256" key="5">
    <source>
        <dbReference type="HAMAP-Rule" id="MF_00167"/>
    </source>
</evidence>
<dbReference type="Gene3D" id="2.60.40.4380">
    <property type="entry name" value="Translational regulator CsrA"/>
    <property type="match status" value="1"/>
</dbReference>
<keyword evidence="5" id="KW-1005">Bacterial flagellum biogenesis</keyword>
<dbReference type="Proteomes" id="UP001214756">
    <property type="component" value="Chromosome"/>
</dbReference>
<dbReference type="GO" id="GO:0006402">
    <property type="term" value="P:mRNA catabolic process"/>
    <property type="evidence" value="ECO:0007669"/>
    <property type="project" value="InterPro"/>
</dbReference>
<keyword evidence="4 5" id="KW-0694">RNA-binding</keyword>
<evidence type="ECO:0000256" key="3">
    <source>
        <dbReference type="ARBA" id="ARBA00022845"/>
    </source>
</evidence>
<dbReference type="EMBL" id="CP118606">
    <property type="protein sequence ID" value="WEF21897.1"/>
    <property type="molecule type" value="Genomic_DNA"/>
</dbReference>
<dbReference type="GO" id="GO:0006109">
    <property type="term" value="P:regulation of carbohydrate metabolic process"/>
    <property type="evidence" value="ECO:0007669"/>
    <property type="project" value="InterPro"/>
</dbReference>